<reference evidence="3 4" key="1">
    <citation type="submission" date="2020-09" db="EMBL/GenBank/DDBJ databases">
        <title>Complete, closed and curated genome sequences of Photobacterium damselae subsp. piscicida isolates from Australia indicate localised evolution and additional plasmid-borne pathogenicity mechanisms.</title>
        <authorList>
            <person name="Baseggio L."/>
            <person name="Silayeva O."/>
            <person name="Buller N."/>
            <person name="Landos M."/>
            <person name="Engelstaedter J."/>
            <person name="Barnes A.C."/>
        </authorList>
    </citation>
    <scope>NUCLEOTIDE SEQUENCE [LARGE SCALE GENOMIC DNA]</scope>
    <source>
        <strain evidence="3 4">AS-16-0540-1</strain>
    </source>
</reference>
<evidence type="ECO:0000256" key="1">
    <source>
        <dbReference type="ARBA" id="ARBA00006525"/>
    </source>
</evidence>
<dbReference type="SUPFAM" id="SSF102405">
    <property type="entry name" value="MCP/YpsA-like"/>
    <property type="match status" value="1"/>
</dbReference>
<evidence type="ECO:0000259" key="2">
    <source>
        <dbReference type="Pfam" id="PF02481"/>
    </source>
</evidence>
<gene>
    <name evidence="3" type="ORF">IC627_21640</name>
</gene>
<evidence type="ECO:0000313" key="4">
    <source>
        <dbReference type="Proteomes" id="UP000516656"/>
    </source>
</evidence>
<sequence length="335" mass="37344">MTEEYEYWRAETVAFYALQSLHGVGFRTLYKIASQKISFRELIRCDEPSMFSSTLRTQLPTSVTESEESWDKFKKELWSKGTSMARINANKDIKVVFYGQDAYPERLKHINNPPMWLFVQGALSNLHAQSVAIVGSRKSSDDGHWLTKLIVAGMANEGLVSVSGLADGIDQTAHIESIRFNVPTVAVLGTGIDSNYPKGSETLREQILSAGGTIVTEYLIGQSYSGQNFVQRNRIQAGLATCVIPVEWKIKSGTAHTVNFAKDFNRYLVMPYLPDANPESDELKAISSYKLGVLFNIPTQTEELITFLRQPSTKESIESPDSDLNDGERQISLGL</sequence>
<dbReference type="PANTHER" id="PTHR43022">
    <property type="entry name" value="PROTEIN SMF"/>
    <property type="match status" value="1"/>
</dbReference>
<dbReference type="AlphaFoldDB" id="A0A1V1VEB4"/>
<comment type="similarity">
    <text evidence="1">Belongs to the DprA/Smf family.</text>
</comment>
<dbReference type="EMBL" id="CP061855">
    <property type="protein sequence ID" value="QOD58897.1"/>
    <property type="molecule type" value="Genomic_DNA"/>
</dbReference>
<accession>A0A1V1VEB4</accession>
<dbReference type="GO" id="GO:0009294">
    <property type="term" value="P:DNA-mediated transformation"/>
    <property type="evidence" value="ECO:0007669"/>
    <property type="project" value="InterPro"/>
</dbReference>
<dbReference type="InterPro" id="IPR057666">
    <property type="entry name" value="DrpA_SLOG"/>
</dbReference>
<protein>
    <submittedName>
        <fullName evidence="3">DNA-protecting protein DprA</fullName>
    </submittedName>
</protein>
<name>A0A1V1VEB4_PHODP</name>
<proteinExistence type="inferred from homology"/>
<dbReference type="Proteomes" id="UP000516656">
    <property type="component" value="Chromosome 2"/>
</dbReference>
<dbReference type="PANTHER" id="PTHR43022:SF1">
    <property type="entry name" value="PROTEIN SMF"/>
    <property type="match status" value="1"/>
</dbReference>
<dbReference type="Gene3D" id="3.40.50.450">
    <property type="match status" value="1"/>
</dbReference>
<organism evidence="3 4">
    <name type="scientific">Photobacterium damsela subsp. piscicida</name>
    <name type="common">Pasteurella piscicida</name>
    <dbReference type="NCBI Taxonomy" id="38294"/>
    <lineage>
        <taxon>Bacteria</taxon>
        <taxon>Pseudomonadati</taxon>
        <taxon>Pseudomonadota</taxon>
        <taxon>Gammaproteobacteria</taxon>
        <taxon>Vibrionales</taxon>
        <taxon>Vibrionaceae</taxon>
        <taxon>Photobacterium</taxon>
    </lineage>
</organism>
<evidence type="ECO:0000313" key="3">
    <source>
        <dbReference type="EMBL" id="QOD58897.1"/>
    </source>
</evidence>
<dbReference type="Pfam" id="PF02481">
    <property type="entry name" value="DNA_processg_A"/>
    <property type="match status" value="1"/>
</dbReference>
<dbReference type="InterPro" id="IPR003488">
    <property type="entry name" value="DprA"/>
</dbReference>
<feature type="domain" description="Smf/DprA SLOG" evidence="2">
    <location>
        <begin position="94"/>
        <end position="270"/>
    </location>
</feature>